<comment type="similarity">
    <text evidence="2">Belongs to the DAMOX/DASOX family.</text>
</comment>
<evidence type="ECO:0000259" key="6">
    <source>
        <dbReference type="Pfam" id="PF01266"/>
    </source>
</evidence>
<evidence type="ECO:0000256" key="1">
    <source>
        <dbReference type="ARBA" id="ARBA00001974"/>
    </source>
</evidence>
<protein>
    <submittedName>
        <fullName evidence="7">D-aspartate oxidase</fullName>
    </submittedName>
</protein>
<dbReference type="Proteomes" id="UP001054837">
    <property type="component" value="Unassembled WGS sequence"/>
</dbReference>
<dbReference type="PANTHER" id="PTHR11530">
    <property type="entry name" value="D-AMINO ACID OXIDASE"/>
    <property type="match status" value="1"/>
</dbReference>
<dbReference type="PANTHER" id="PTHR11530:SF17">
    <property type="entry name" value="RE49860P"/>
    <property type="match status" value="1"/>
</dbReference>
<feature type="domain" description="FAD dependent oxidoreductase" evidence="6">
    <location>
        <begin position="8"/>
        <end position="322"/>
    </location>
</feature>
<dbReference type="AlphaFoldDB" id="A0AAV4TD56"/>
<dbReference type="SUPFAM" id="SSF51971">
    <property type="entry name" value="Nucleotide-binding domain"/>
    <property type="match status" value="1"/>
</dbReference>
<dbReference type="GO" id="GO:0003884">
    <property type="term" value="F:D-amino-acid oxidase activity"/>
    <property type="evidence" value="ECO:0007669"/>
    <property type="project" value="InterPro"/>
</dbReference>
<comment type="cofactor">
    <cofactor evidence="1">
        <name>FAD</name>
        <dbReference type="ChEBI" id="CHEBI:57692"/>
    </cofactor>
</comment>
<dbReference type="Gene3D" id="3.30.9.10">
    <property type="entry name" value="D-Amino Acid Oxidase, subunit A, domain 2"/>
    <property type="match status" value="1"/>
</dbReference>
<evidence type="ECO:0000256" key="3">
    <source>
        <dbReference type="ARBA" id="ARBA00022630"/>
    </source>
</evidence>
<evidence type="ECO:0000313" key="8">
    <source>
        <dbReference type="Proteomes" id="UP001054837"/>
    </source>
</evidence>
<accession>A0AAV4TD56</accession>
<comment type="caution">
    <text evidence="7">The sequence shown here is derived from an EMBL/GenBank/DDBJ whole genome shotgun (WGS) entry which is preliminary data.</text>
</comment>
<proteinExistence type="inferred from homology"/>
<dbReference type="EMBL" id="BPLQ01009262">
    <property type="protein sequence ID" value="GIY42777.1"/>
    <property type="molecule type" value="Genomic_DNA"/>
</dbReference>
<organism evidence="7 8">
    <name type="scientific">Caerostris darwini</name>
    <dbReference type="NCBI Taxonomy" id="1538125"/>
    <lineage>
        <taxon>Eukaryota</taxon>
        <taxon>Metazoa</taxon>
        <taxon>Ecdysozoa</taxon>
        <taxon>Arthropoda</taxon>
        <taxon>Chelicerata</taxon>
        <taxon>Arachnida</taxon>
        <taxon>Araneae</taxon>
        <taxon>Araneomorphae</taxon>
        <taxon>Entelegynae</taxon>
        <taxon>Araneoidea</taxon>
        <taxon>Araneidae</taxon>
        <taxon>Caerostris</taxon>
    </lineage>
</organism>
<keyword evidence="3" id="KW-0285">Flavoprotein</keyword>
<dbReference type="InterPro" id="IPR006076">
    <property type="entry name" value="FAD-dep_OxRdtase"/>
</dbReference>
<dbReference type="GO" id="GO:0005737">
    <property type="term" value="C:cytoplasm"/>
    <property type="evidence" value="ECO:0007669"/>
    <property type="project" value="TreeGrafter"/>
</dbReference>
<evidence type="ECO:0000256" key="4">
    <source>
        <dbReference type="ARBA" id="ARBA00022827"/>
    </source>
</evidence>
<dbReference type="InterPro" id="IPR023209">
    <property type="entry name" value="DAO"/>
</dbReference>
<evidence type="ECO:0000256" key="2">
    <source>
        <dbReference type="ARBA" id="ARBA00006730"/>
    </source>
</evidence>
<dbReference type="GO" id="GO:0019478">
    <property type="term" value="P:D-amino acid catabolic process"/>
    <property type="evidence" value="ECO:0007669"/>
    <property type="project" value="TreeGrafter"/>
</dbReference>
<reference evidence="7 8" key="1">
    <citation type="submission" date="2021-06" db="EMBL/GenBank/DDBJ databases">
        <title>Caerostris darwini draft genome.</title>
        <authorList>
            <person name="Kono N."/>
            <person name="Arakawa K."/>
        </authorList>
    </citation>
    <scope>NUCLEOTIDE SEQUENCE [LARGE SCALE GENOMIC DNA]</scope>
</reference>
<keyword evidence="5" id="KW-0560">Oxidoreductase</keyword>
<keyword evidence="4" id="KW-0274">FAD</keyword>
<dbReference type="Pfam" id="PF01266">
    <property type="entry name" value="DAO"/>
    <property type="match status" value="1"/>
</dbReference>
<name>A0AAV4TD56_9ARAC</name>
<dbReference type="GO" id="GO:0071949">
    <property type="term" value="F:FAD binding"/>
    <property type="evidence" value="ECO:0007669"/>
    <property type="project" value="InterPro"/>
</dbReference>
<evidence type="ECO:0000313" key="7">
    <source>
        <dbReference type="EMBL" id="GIY42777.1"/>
    </source>
</evidence>
<dbReference type="PIRSF" id="PIRSF000189">
    <property type="entry name" value="D-aa_oxidase"/>
    <property type="match status" value="1"/>
</dbReference>
<dbReference type="Gene3D" id="3.40.50.720">
    <property type="entry name" value="NAD(P)-binding Rossmann-like Domain"/>
    <property type="match status" value="1"/>
</dbReference>
<evidence type="ECO:0000256" key="5">
    <source>
        <dbReference type="ARBA" id="ARBA00023002"/>
    </source>
</evidence>
<keyword evidence="8" id="KW-1185">Reference proteome</keyword>
<sequence>MTLEGKEIAIIGAGIVGLSTALSLQEEFPLIGITVFADKFNDETLSAGSGGIFRPELNVHYDSERVRTWCRDSFSYFMDLIKSPESAKAGVQLLSGFHMSSMFSELKNDLVEELLPEWRKLNEKDLQLFPKHLKGGQFYTTPVIDCKHYLPWMKSKFESRGGKTIREHISSLDEIVKRYDIVVNCCGLGAKHLVNDDMLSPVRGQTIIVKAPWIKHFYYADEVYVIPGVDCVTLGGIKDYGSWKMDVNTYQKQFIWDKCTELLPSLKKAEIMYDWVGLRPFRPSIRIDANFIKRQDNYSLIVNNYGHGSHGVALSWGTAQDVKRMIQKIMVKENFTISKL</sequence>
<dbReference type="SUPFAM" id="SSF54373">
    <property type="entry name" value="FAD-linked reductases, C-terminal domain"/>
    <property type="match status" value="1"/>
</dbReference>
<gene>
    <name evidence="7" type="primary">Ddo</name>
    <name evidence="7" type="ORF">CDAR_453101</name>
</gene>